<accession>A0A8J3JPA0</accession>
<organism evidence="3 4">
    <name type="scientific">Catellatospora chokoriensis</name>
    <dbReference type="NCBI Taxonomy" id="310353"/>
    <lineage>
        <taxon>Bacteria</taxon>
        <taxon>Bacillati</taxon>
        <taxon>Actinomycetota</taxon>
        <taxon>Actinomycetes</taxon>
        <taxon>Micromonosporales</taxon>
        <taxon>Micromonosporaceae</taxon>
        <taxon>Catellatospora</taxon>
    </lineage>
</organism>
<evidence type="ECO:0000313" key="3">
    <source>
        <dbReference type="EMBL" id="GIF88611.1"/>
    </source>
</evidence>
<dbReference type="AlphaFoldDB" id="A0A8J3JPA0"/>
<evidence type="ECO:0000313" key="4">
    <source>
        <dbReference type="Proteomes" id="UP000619293"/>
    </source>
</evidence>
<keyword evidence="4" id="KW-1185">Reference proteome</keyword>
<dbReference type="RefSeq" id="WP_191840774.1">
    <property type="nucleotide sequence ID" value="NZ_BAAALB010000043.1"/>
</dbReference>
<evidence type="ECO:0000256" key="2">
    <source>
        <dbReference type="SAM" id="Phobius"/>
    </source>
</evidence>
<gene>
    <name evidence="3" type="ORF">Cch02nite_20550</name>
</gene>
<feature type="transmembrane region" description="Helical" evidence="2">
    <location>
        <begin position="38"/>
        <end position="62"/>
    </location>
</feature>
<keyword evidence="2" id="KW-0472">Membrane</keyword>
<keyword evidence="1" id="KW-0175">Coiled coil</keyword>
<feature type="coiled-coil region" evidence="1">
    <location>
        <begin position="61"/>
        <end position="88"/>
    </location>
</feature>
<dbReference type="EMBL" id="BONG01000009">
    <property type="protein sequence ID" value="GIF88611.1"/>
    <property type="molecule type" value="Genomic_DNA"/>
</dbReference>
<evidence type="ECO:0000256" key="1">
    <source>
        <dbReference type="SAM" id="Coils"/>
    </source>
</evidence>
<dbReference type="Proteomes" id="UP000619293">
    <property type="component" value="Unassembled WGS sequence"/>
</dbReference>
<reference evidence="3 4" key="1">
    <citation type="submission" date="2021-01" db="EMBL/GenBank/DDBJ databases">
        <title>Whole genome shotgun sequence of Catellatospora chokoriensis NBRC 107358.</title>
        <authorList>
            <person name="Komaki H."/>
            <person name="Tamura T."/>
        </authorList>
    </citation>
    <scope>NUCLEOTIDE SEQUENCE [LARGE SCALE GENOMIC DNA]</scope>
    <source>
        <strain evidence="3 4">NBRC 107358</strain>
    </source>
</reference>
<feature type="transmembrane region" description="Helical" evidence="2">
    <location>
        <begin position="12"/>
        <end position="32"/>
    </location>
</feature>
<proteinExistence type="predicted"/>
<keyword evidence="2" id="KW-1133">Transmembrane helix</keyword>
<name>A0A8J3JPA0_9ACTN</name>
<comment type="caution">
    <text evidence="3">The sequence shown here is derived from an EMBL/GenBank/DDBJ whole genome shotgun (WGS) entry which is preliminary data.</text>
</comment>
<sequence length="322" mass="36436">MADRNPTGNRTPTKILISLAFFCITFIATWLFEVLGTQPMVLIGFGSSLFVAGVAFVVQFLYDVEKRLDKMEEELERHSRVNEARIDEGFKKINAATKLFGLVEASALKTDAITQLVGNSVRIKPNPQLVFDLAQTEIQRLSEMLKTLGDSGDLTYDGEDRDWLLGLTKHVNHSLDAISTTLDVGGQDYFDGSLWQSDLGQRYLEAQRDAVRRNVRVRRIFILDRPELREDANFRRVVGMHDDIQIDVRALDPTLFPRQFIPPIFDFIIFDGSVSYQTSPSAPVTEPSRATIASTQLITNPSKVQRNIDRFNDLWKIATPII</sequence>
<protein>
    <submittedName>
        <fullName evidence="3">Uncharacterized protein</fullName>
    </submittedName>
</protein>
<keyword evidence="2" id="KW-0812">Transmembrane</keyword>